<accession>A0A9P5ZV24</accession>
<proteinExistence type="predicted"/>
<evidence type="ECO:0000256" key="1">
    <source>
        <dbReference type="SAM" id="MobiDB-lite"/>
    </source>
</evidence>
<dbReference type="EMBL" id="MU154603">
    <property type="protein sequence ID" value="KAF9492301.1"/>
    <property type="molecule type" value="Genomic_DNA"/>
</dbReference>
<gene>
    <name evidence="2" type="ORF">BDN71DRAFT_1509550</name>
</gene>
<dbReference type="Proteomes" id="UP000807025">
    <property type="component" value="Unassembled WGS sequence"/>
</dbReference>
<comment type="caution">
    <text evidence="2">The sequence shown here is derived from an EMBL/GenBank/DDBJ whole genome shotgun (WGS) entry which is preliminary data.</text>
</comment>
<evidence type="ECO:0000313" key="2">
    <source>
        <dbReference type="EMBL" id="KAF9492301.1"/>
    </source>
</evidence>
<evidence type="ECO:0000313" key="3">
    <source>
        <dbReference type="Proteomes" id="UP000807025"/>
    </source>
</evidence>
<organism evidence="2 3">
    <name type="scientific">Pleurotus eryngii</name>
    <name type="common">Boletus of the steppes</name>
    <dbReference type="NCBI Taxonomy" id="5323"/>
    <lineage>
        <taxon>Eukaryota</taxon>
        <taxon>Fungi</taxon>
        <taxon>Dikarya</taxon>
        <taxon>Basidiomycota</taxon>
        <taxon>Agaricomycotina</taxon>
        <taxon>Agaricomycetes</taxon>
        <taxon>Agaricomycetidae</taxon>
        <taxon>Agaricales</taxon>
        <taxon>Pleurotineae</taxon>
        <taxon>Pleurotaceae</taxon>
        <taxon>Pleurotus</taxon>
    </lineage>
</organism>
<dbReference type="AlphaFoldDB" id="A0A9P5ZV24"/>
<sequence length="232" mass="24909">MSLLIGVCGDVDVDDDDDGGGGGGGDVGEDDVDVEEAEEVEEVDSVRSGCTGCLYWNSRAGVVFELALALELVGISIKLLLRCSASAIPLVQREVVFRGGGETWSVVAVEPRPRLRPPVPLLHTSFTIAPSVQPEAQDGPGRAQAICPGLINRQIPHTARSDQLPLPLDSFVIVHQHVKAANPRMVDLVLFGRSKASLDARARVRVRVRVWVIDYVGDPHDSLRSISLASSY</sequence>
<reference evidence="2" key="1">
    <citation type="submission" date="2020-11" db="EMBL/GenBank/DDBJ databases">
        <authorList>
            <consortium name="DOE Joint Genome Institute"/>
            <person name="Ahrendt S."/>
            <person name="Riley R."/>
            <person name="Andreopoulos W."/>
            <person name="Labutti K."/>
            <person name="Pangilinan J."/>
            <person name="Ruiz-Duenas F.J."/>
            <person name="Barrasa J.M."/>
            <person name="Sanchez-Garcia M."/>
            <person name="Camarero S."/>
            <person name="Miyauchi S."/>
            <person name="Serrano A."/>
            <person name="Linde D."/>
            <person name="Babiker R."/>
            <person name="Drula E."/>
            <person name="Ayuso-Fernandez I."/>
            <person name="Pacheco R."/>
            <person name="Padilla G."/>
            <person name="Ferreira P."/>
            <person name="Barriuso J."/>
            <person name="Kellner H."/>
            <person name="Castanera R."/>
            <person name="Alfaro M."/>
            <person name="Ramirez L."/>
            <person name="Pisabarro A.G."/>
            <person name="Kuo A."/>
            <person name="Tritt A."/>
            <person name="Lipzen A."/>
            <person name="He G."/>
            <person name="Yan M."/>
            <person name="Ng V."/>
            <person name="Cullen D."/>
            <person name="Martin F."/>
            <person name="Rosso M.-N."/>
            <person name="Henrissat B."/>
            <person name="Hibbett D."/>
            <person name="Martinez A.T."/>
            <person name="Grigoriev I.V."/>
        </authorList>
    </citation>
    <scope>NUCLEOTIDE SEQUENCE</scope>
    <source>
        <strain evidence="2">ATCC 90797</strain>
    </source>
</reference>
<protein>
    <submittedName>
        <fullName evidence="2">Uncharacterized protein</fullName>
    </submittedName>
</protein>
<name>A0A9P5ZV24_PLEER</name>
<feature type="region of interest" description="Disordered" evidence="1">
    <location>
        <begin position="10"/>
        <end position="31"/>
    </location>
</feature>
<keyword evidence="3" id="KW-1185">Reference proteome</keyword>